<dbReference type="SUPFAM" id="SSF56645">
    <property type="entry name" value="Acyl-CoA dehydrogenase NM domain-like"/>
    <property type="match status" value="1"/>
</dbReference>
<keyword evidence="2" id="KW-1185">Reference proteome</keyword>
<gene>
    <name evidence="1" type="ORF">BJ554DRAFT_502</name>
</gene>
<dbReference type="Proteomes" id="UP000673691">
    <property type="component" value="Unassembled WGS sequence"/>
</dbReference>
<evidence type="ECO:0000313" key="1">
    <source>
        <dbReference type="EMBL" id="KAG5459136.1"/>
    </source>
</evidence>
<sequence>MFVGLFFQDPSSGNSSGGRPACPPTCVGGGLGIGLAPIVHFASDELRVRIVPQCLNRHKSICLAITEPGAGEFRVWSKQHQGFDMLVLRNASPTLPFPFSCLQEFFTVAVRTGGEGMGGISLLLIDEDYTRCEDQANELLWRVV</sequence>
<dbReference type="EMBL" id="JAEFCI010007323">
    <property type="protein sequence ID" value="KAG5459136.1"/>
    <property type="molecule type" value="Genomic_DNA"/>
</dbReference>
<name>A0A8H7ZTM7_9FUNG</name>
<protein>
    <submittedName>
        <fullName evidence="1">Uncharacterized protein</fullName>
    </submittedName>
</protein>
<dbReference type="AlphaFoldDB" id="A0A8H7ZTM7"/>
<reference evidence="1 2" key="1">
    <citation type="journal article" name="Sci. Rep.">
        <title>Genome-scale phylogenetic analyses confirm Olpidium as the closest living zoosporic fungus to the non-flagellated, terrestrial fungi.</title>
        <authorList>
            <person name="Chang Y."/>
            <person name="Rochon D."/>
            <person name="Sekimoto S."/>
            <person name="Wang Y."/>
            <person name="Chovatia M."/>
            <person name="Sandor L."/>
            <person name="Salamov A."/>
            <person name="Grigoriev I.V."/>
            <person name="Stajich J.E."/>
            <person name="Spatafora J.W."/>
        </authorList>
    </citation>
    <scope>NUCLEOTIDE SEQUENCE [LARGE SCALE GENOMIC DNA]</scope>
    <source>
        <strain evidence="1">S191</strain>
    </source>
</reference>
<comment type="caution">
    <text evidence="1">The sequence shown here is derived from an EMBL/GenBank/DDBJ whole genome shotgun (WGS) entry which is preliminary data.</text>
</comment>
<organism evidence="1 2">
    <name type="scientific">Olpidium bornovanus</name>
    <dbReference type="NCBI Taxonomy" id="278681"/>
    <lineage>
        <taxon>Eukaryota</taxon>
        <taxon>Fungi</taxon>
        <taxon>Fungi incertae sedis</taxon>
        <taxon>Olpidiomycota</taxon>
        <taxon>Olpidiomycotina</taxon>
        <taxon>Olpidiomycetes</taxon>
        <taxon>Olpidiales</taxon>
        <taxon>Olpidiaceae</taxon>
        <taxon>Olpidium</taxon>
    </lineage>
</organism>
<dbReference type="OrthoDB" id="10254877at2759"/>
<proteinExistence type="predicted"/>
<dbReference type="InterPro" id="IPR009100">
    <property type="entry name" value="AcylCoA_DH/oxidase_NM_dom_sf"/>
</dbReference>
<dbReference type="GO" id="GO:0016627">
    <property type="term" value="F:oxidoreductase activity, acting on the CH-CH group of donors"/>
    <property type="evidence" value="ECO:0007669"/>
    <property type="project" value="InterPro"/>
</dbReference>
<accession>A0A8H7ZTM7</accession>
<evidence type="ECO:0000313" key="2">
    <source>
        <dbReference type="Proteomes" id="UP000673691"/>
    </source>
</evidence>